<proteinExistence type="inferred from homology"/>
<keyword evidence="10" id="KW-1185">Reference proteome</keyword>
<keyword evidence="4 7" id="KW-0479">Metal-binding</keyword>
<name>A0A1L7I766_9FLAO</name>
<feature type="signal peptide" evidence="7">
    <location>
        <begin position="1"/>
        <end position="17"/>
    </location>
</feature>
<reference evidence="9 10" key="1">
    <citation type="submission" date="2016-07" db="EMBL/GenBank/DDBJ databases">
        <title>Multi-omics approach to identify versatile polysaccharide utilization systems of a marine flavobacterium Gramella flava.</title>
        <authorList>
            <person name="Tang K."/>
        </authorList>
    </citation>
    <scope>NUCLEOTIDE SEQUENCE [LARGE SCALE GENOMIC DNA]</scope>
    <source>
        <strain evidence="9 10">JLT2011</strain>
    </source>
</reference>
<dbReference type="OrthoDB" id="5327615at2"/>
<dbReference type="Gene3D" id="3.10.200.10">
    <property type="entry name" value="Alpha carbonic anhydrase"/>
    <property type="match status" value="1"/>
</dbReference>
<evidence type="ECO:0000256" key="2">
    <source>
        <dbReference type="ARBA" id="ARBA00012925"/>
    </source>
</evidence>
<dbReference type="InterPro" id="IPR036398">
    <property type="entry name" value="CA_dom_sf"/>
</dbReference>
<accession>A0A1L7I766</accession>
<comment type="function">
    <text evidence="7">Reversible hydration of carbon dioxide.</text>
</comment>
<comment type="cofactor">
    <cofactor evidence="1 7">
        <name>Zn(2+)</name>
        <dbReference type="ChEBI" id="CHEBI:29105"/>
    </cofactor>
</comment>
<evidence type="ECO:0000256" key="3">
    <source>
        <dbReference type="ARBA" id="ARBA00014628"/>
    </source>
</evidence>
<evidence type="ECO:0000313" key="9">
    <source>
        <dbReference type="EMBL" id="APU69430.1"/>
    </source>
</evidence>
<dbReference type="PROSITE" id="PS51257">
    <property type="entry name" value="PROKAR_LIPOPROTEIN"/>
    <property type="match status" value="1"/>
</dbReference>
<dbReference type="GO" id="GO:0004089">
    <property type="term" value="F:carbonate dehydratase activity"/>
    <property type="evidence" value="ECO:0007669"/>
    <property type="project" value="UniProtKB-UniRule"/>
</dbReference>
<dbReference type="InterPro" id="IPR018338">
    <property type="entry name" value="Carbonic_anhydrase_a-class_CS"/>
</dbReference>
<dbReference type="InterPro" id="IPR023561">
    <property type="entry name" value="Carbonic_anhydrase_a-class"/>
</dbReference>
<evidence type="ECO:0000256" key="5">
    <source>
        <dbReference type="ARBA" id="ARBA00022833"/>
    </source>
</evidence>
<dbReference type="STRING" id="1229726.GRFL_2706"/>
<comment type="similarity">
    <text evidence="7">Belongs to the alpha-carbonic anhydrase family.</text>
</comment>
<feature type="compositionally biased region" description="Basic and acidic residues" evidence="8">
    <location>
        <begin position="28"/>
        <end position="39"/>
    </location>
</feature>
<dbReference type="EMBL" id="CP016359">
    <property type="protein sequence ID" value="APU69430.1"/>
    <property type="molecule type" value="Genomic_DNA"/>
</dbReference>
<protein>
    <recommendedName>
        <fullName evidence="3 7">Carbonic anhydrase</fullName>
        <ecNumber evidence="2 7">4.2.1.1</ecNumber>
    </recommendedName>
</protein>
<keyword evidence="5 7" id="KW-0862">Zinc</keyword>
<dbReference type="InterPro" id="IPR041891">
    <property type="entry name" value="Alpha_CA_prokaryot-like"/>
</dbReference>
<evidence type="ECO:0000256" key="8">
    <source>
        <dbReference type="SAM" id="MobiDB-lite"/>
    </source>
</evidence>
<dbReference type="EC" id="4.2.1.1" evidence="2 7"/>
<dbReference type="PROSITE" id="PS00162">
    <property type="entry name" value="ALPHA_CA_1"/>
    <property type="match status" value="1"/>
</dbReference>
<dbReference type="GO" id="GO:0008270">
    <property type="term" value="F:zinc ion binding"/>
    <property type="evidence" value="ECO:0007669"/>
    <property type="project" value="UniProtKB-UniRule"/>
</dbReference>
<evidence type="ECO:0000256" key="6">
    <source>
        <dbReference type="ARBA" id="ARBA00023239"/>
    </source>
</evidence>
<organism evidence="9 10">
    <name type="scientific">Christiangramia flava JLT2011</name>
    <dbReference type="NCBI Taxonomy" id="1229726"/>
    <lineage>
        <taxon>Bacteria</taxon>
        <taxon>Pseudomonadati</taxon>
        <taxon>Bacteroidota</taxon>
        <taxon>Flavobacteriia</taxon>
        <taxon>Flavobacteriales</taxon>
        <taxon>Flavobacteriaceae</taxon>
        <taxon>Christiangramia</taxon>
    </lineage>
</organism>
<dbReference type="CDD" id="cd03124">
    <property type="entry name" value="alpha_CA_prokaryotic_like"/>
    <property type="match status" value="1"/>
</dbReference>
<sequence>MNKLLSITILLSLFLIACNNSSKNKKGKNTDEELSKQKTTEQWSYSGESGPEFWTQLEKESDCGGQYQSPININTINSELITNDIKASDFHYENATDIQSVKNNGHTIKYNFTSNENIMIYDGGKYLLKQFHFHSPSEHTINGVRYPLELHMVHYDKDSGEYLVFAIMAQQGDPSETFEFLGQFLPLKQGETKTVNKSQQLSYALNESIVGALYNYRGSLTTPPCTEKVNWFVLEKPISVSEEQIKMLSISMPINNYRDIQPLNGRKINKIMPLATNSATN</sequence>
<feature type="chain" id="PRO_5041746012" description="Carbonic anhydrase" evidence="7">
    <location>
        <begin position="18"/>
        <end position="281"/>
    </location>
</feature>
<dbReference type="Proteomes" id="UP000186230">
    <property type="component" value="Chromosome"/>
</dbReference>
<comment type="catalytic activity">
    <reaction evidence="7">
        <text>hydrogencarbonate + H(+) = CO2 + H2O</text>
        <dbReference type="Rhea" id="RHEA:10748"/>
        <dbReference type="ChEBI" id="CHEBI:15377"/>
        <dbReference type="ChEBI" id="CHEBI:15378"/>
        <dbReference type="ChEBI" id="CHEBI:16526"/>
        <dbReference type="ChEBI" id="CHEBI:17544"/>
        <dbReference type="EC" id="4.2.1.1"/>
    </reaction>
</comment>
<evidence type="ECO:0000256" key="1">
    <source>
        <dbReference type="ARBA" id="ARBA00001947"/>
    </source>
</evidence>
<feature type="region of interest" description="Disordered" evidence="8">
    <location>
        <begin position="24"/>
        <end position="47"/>
    </location>
</feature>
<dbReference type="InterPro" id="IPR001148">
    <property type="entry name" value="CA_dom"/>
</dbReference>
<evidence type="ECO:0000256" key="7">
    <source>
        <dbReference type="RuleBase" id="RU367011"/>
    </source>
</evidence>
<evidence type="ECO:0000256" key="4">
    <source>
        <dbReference type="ARBA" id="ARBA00022723"/>
    </source>
</evidence>
<dbReference type="KEGG" id="gfl:GRFL_2706"/>
<evidence type="ECO:0000313" key="10">
    <source>
        <dbReference type="Proteomes" id="UP000186230"/>
    </source>
</evidence>
<dbReference type="AlphaFoldDB" id="A0A1L7I766"/>
<dbReference type="PANTHER" id="PTHR18952">
    <property type="entry name" value="CARBONIC ANHYDRASE"/>
    <property type="match status" value="1"/>
</dbReference>
<dbReference type="SUPFAM" id="SSF51069">
    <property type="entry name" value="Carbonic anhydrase"/>
    <property type="match status" value="1"/>
</dbReference>
<dbReference type="RefSeq" id="WP_083645101.1">
    <property type="nucleotide sequence ID" value="NZ_AMRU01000017.1"/>
</dbReference>
<keyword evidence="7" id="KW-0732">Signal</keyword>
<dbReference type="Pfam" id="PF00194">
    <property type="entry name" value="Carb_anhydrase"/>
    <property type="match status" value="1"/>
</dbReference>
<dbReference type="GO" id="GO:0006730">
    <property type="term" value="P:one-carbon metabolic process"/>
    <property type="evidence" value="ECO:0007669"/>
    <property type="project" value="TreeGrafter"/>
</dbReference>
<dbReference type="SMART" id="SM01057">
    <property type="entry name" value="Carb_anhydrase"/>
    <property type="match status" value="1"/>
</dbReference>
<gene>
    <name evidence="9" type="ORF">GRFL_2706</name>
</gene>
<dbReference type="PANTHER" id="PTHR18952:SF208">
    <property type="entry name" value="CARBONIC ANHYDRASE XA-RELATED"/>
    <property type="match status" value="1"/>
</dbReference>
<dbReference type="PROSITE" id="PS51144">
    <property type="entry name" value="ALPHA_CA_2"/>
    <property type="match status" value="1"/>
</dbReference>
<keyword evidence="6 7" id="KW-0456">Lyase</keyword>